<evidence type="ECO:0000256" key="1">
    <source>
        <dbReference type="ARBA" id="ARBA00006529"/>
    </source>
</evidence>
<name>A0AAD9L918_PAPLA</name>
<feature type="domain" description="Protein kinase" evidence="10">
    <location>
        <begin position="1141"/>
        <end position="1419"/>
    </location>
</feature>
<feature type="binding site" evidence="7">
    <location>
        <position position="1170"/>
    </location>
    <ligand>
        <name>ATP</name>
        <dbReference type="ChEBI" id="CHEBI:30616"/>
    </ligand>
</feature>
<dbReference type="InterPro" id="IPR008271">
    <property type="entry name" value="Ser/Thr_kinase_AS"/>
</dbReference>
<evidence type="ECO:0000256" key="3">
    <source>
        <dbReference type="ARBA" id="ARBA00022679"/>
    </source>
</evidence>
<proteinExistence type="inferred from homology"/>
<evidence type="ECO:0000256" key="2">
    <source>
        <dbReference type="ARBA" id="ARBA00022527"/>
    </source>
</evidence>
<dbReference type="Gene3D" id="1.10.510.10">
    <property type="entry name" value="Transferase(Phosphotransferase) domain 1"/>
    <property type="match status" value="1"/>
</dbReference>
<dbReference type="PROSITE" id="PS00108">
    <property type="entry name" value="PROTEIN_KINASE_ST"/>
    <property type="match status" value="1"/>
</dbReference>
<sequence length="1487" mass="166851">MPTPPSDRSPRSSPVQLPDGPGPSTRPRRTVRLPPRLPDESSSDEEEGPIGVPNPADSLLADSDARYPSETSPQPRSHYSQPRLQRSTTSSSGSRIHNTLPLSHTAIDANWQNWRTTVNRSTSSRSAGSAGRAESSDPNIKPYWVSQLHAPGDDDDDVPSDDEDELGNPAHDMGQIDSKHALISPPAPSRTPSNSAEERERLEWQSMLASVLAGDVLQEETSRIGEERGSDETFRAELGRKLWWEIRARLRNRTKQEEEQRVEERRNRVVDAVLEEVENFTVMRSPGPAGVGRRLSAEDEKEEKQVTDGANGEDAKDKKAEVSALDQVSYILQKLSLVEGLYPHTGAFRAAKHTYNSEQFQARVDALTSWSTVVYLLQTQLVTLQKWTGSDDLDITKPNTTKEKALVGKSRYHPLDGKAQAKALNDQAADDTTFLERIMKEDSLQRVFEKRIFRDLTTLILNARETVVNHLPVFDELKLPDFQFELVRLIGFPGRLVIEALKVRLDAARKLVDPNAMVINDMVDNFRTTISLAVNIKKQYLEITEPDVDGRWQIPPCMPPEYDSVLLDALRMFFRLLHYTLKAGSKTIYFRETDVLEGEMEFLSSAAECCPGGDMVVAEHLCSVTNKLMSRVVRYFDRQLMDPISHSNKNKKGDSAKSMPPLIRRAQDIDQVKMHSASRTMTTDEMLVWYGKILDAVRMRYRKLQRFARRLTSRYDTSAEYEFAEDDLQTIINQLVDSDHFLVWNEQYAAQGTYIIAPISLWNDPGAVQRLLSTVPTRSGQTARRMAQEAAEPVIEEVNEHGEPVDEAEEQFVAYLILFSPTTKWQWNGSVMAADLDFIDFDMEDDRLRLVADTSTASLSKCKHIFLSSLIDIETGEPTVTLDCIVESQAHLPRIQRVLHRIALSNYRLTESIIESATHVRKAMSGAPGTQDLTESWYQFASEHGRRATNHVDANGQARITRLLMRLAISWCSFICESCNFQDRKTFRWTVTALRTTFWVTEGPNILYLDPQEFSLLRRSVAQLIQLLIHHFDILGAKSQLEAKRERDREMVRKAQRQQENVDDEFIPRTPTPSGGTKFPLDRSIQVIRERRLELIAEVESARAGFSNDQHLIGQVLDEQVSEDRALVFLAASSSNIALRWQQGAFIGGGANGNVYIGFNLDSGGIMAVKEIRVQDLSNSPALYKQIKDESDVMSMLSHPNIVEYFGIEVHRDRVFIFQEYCEGGSLANQLEHGRIEDDDVVAYYAIQMLRGLQYLHSKGIEHRDVKPANILLGTNSVLKFGDFGAAKVIAKGNKTLAKSRVLAGRPTVDGKDVQELAGTPMYMAPEVIRANEKAGRLGAADIWAMGCVLLEISTGRQPWSNLDNEWAIMFHIGIATQAPPLPSPNELSVLGIDFVERCLTLDPKERPSATELLEHEWIAPMLQELDEHELPNVGYPGVSALADAVDPDALGGDYDTPTDELSTLTTPSATTPFEKAEAFTPLPAAP</sequence>
<dbReference type="Pfam" id="PF00069">
    <property type="entry name" value="Pkinase"/>
    <property type="match status" value="1"/>
</dbReference>
<dbReference type="InterPro" id="IPR045801">
    <property type="entry name" value="MEKK4_N"/>
</dbReference>
<dbReference type="CDD" id="cd06626">
    <property type="entry name" value="STKc_MEKK4"/>
    <property type="match status" value="1"/>
</dbReference>
<evidence type="ECO:0000256" key="8">
    <source>
        <dbReference type="SAM" id="Coils"/>
    </source>
</evidence>
<accession>A0AAD9L918</accession>
<evidence type="ECO:0000313" key="11">
    <source>
        <dbReference type="EMBL" id="KAK1927756.1"/>
    </source>
</evidence>
<comment type="caution">
    <text evidence="11">The sequence shown here is derived from an EMBL/GenBank/DDBJ whole genome shotgun (WGS) entry which is preliminary data.</text>
</comment>
<evidence type="ECO:0000256" key="6">
    <source>
        <dbReference type="ARBA" id="ARBA00022840"/>
    </source>
</evidence>
<evidence type="ECO:0000256" key="5">
    <source>
        <dbReference type="ARBA" id="ARBA00022777"/>
    </source>
</evidence>
<dbReference type="InterPro" id="IPR017441">
    <property type="entry name" value="Protein_kinase_ATP_BS"/>
</dbReference>
<keyword evidence="12" id="KW-1185">Reference proteome</keyword>
<dbReference type="GO" id="GO:0004674">
    <property type="term" value="F:protein serine/threonine kinase activity"/>
    <property type="evidence" value="ECO:0007669"/>
    <property type="project" value="UniProtKB-KW"/>
</dbReference>
<feature type="compositionally biased region" description="Basic and acidic residues" evidence="9">
    <location>
        <begin position="295"/>
        <end position="306"/>
    </location>
</feature>
<feature type="compositionally biased region" description="Acidic residues" evidence="9">
    <location>
        <begin position="153"/>
        <end position="166"/>
    </location>
</feature>
<feature type="compositionally biased region" description="Low complexity" evidence="9">
    <location>
        <begin position="115"/>
        <end position="133"/>
    </location>
</feature>
<keyword evidence="6 7" id="KW-0067">ATP-binding</keyword>
<feature type="region of interest" description="Disordered" evidence="9">
    <location>
        <begin position="285"/>
        <end position="319"/>
    </location>
</feature>
<dbReference type="EMBL" id="JAODAN010000001">
    <property type="protein sequence ID" value="KAK1927756.1"/>
    <property type="molecule type" value="Genomic_DNA"/>
</dbReference>
<keyword evidence="4 7" id="KW-0547">Nucleotide-binding</keyword>
<keyword evidence="2" id="KW-0723">Serine/threonine-protein kinase</keyword>
<dbReference type="Proteomes" id="UP001182556">
    <property type="component" value="Unassembled WGS sequence"/>
</dbReference>
<evidence type="ECO:0000256" key="7">
    <source>
        <dbReference type="PROSITE-ProRule" id="PRU10141"/>
    </source>
</evidence>
<dbReference type="PROSITE" id="PS50011">
    <property type="entry name" value="PROTEIN_KINASE_DOM"/>
    <property type="match status" value="1"/>
</dbReference>
<evidence type="ECO:0000259" key="10">
    <source>
        <dbReference type="PROSITE" id="PS50011"/>
    </source>
</evidence>
<dbReference type="InterPro" id="IPR050538">
    <property type="entry name" value="MAP_kinase_kinase_kinase"/>
</dbReference>
<dbReference type="GO" id="GO:0038066">
    <property type="term" value="P:p38MAPK cascade"/>
    <property type="evidence" value="ECO:0007669"/>
    <property type="project" value="TreeGrafter"/>
</dbReference>
<protein>
    <recommendedName>
        <fullName evidence="10">Protein kinase domain-containing protein</fullName>
    </recommendedName>
</protein>
<dbReference type="InterPro" id="IPR000719">
    <property type="entry name" value="Prot_kinase_dom"/>
</dbReference>
<dbReference type="PANTHER" id="PTHR48016:SF32">
    <property type="entry name" value="MITOGEN-ACTIVATED PROTEIN KINASE KINASE KINASE 4"/>
    <property type="match status" value="1"/>
</dbReference>
<dbReference type="Pfam" id="PF19431">
    <property type="entry name" value="MEKK4_N"/>
    <property type="match status" value="1"/>
</dbReference>
<feature type="compositionally biased region" description="Low complexity" evidence="9">
    <location>
        <begin position="1462"/>
        <end position="1473"/>
    </location>
</feature>
<gene>
    <name evidence="11" type="ORF">DB88DRAFT_479146</name>
</gene>
<evidence type="ECO:0000256" key="9">
    <source>
        <dbReference type="SAM" id="MobiDB-lite"/>
    </source>
</evidence>
<dbReference type="SMART" id="SM00220">
    <property type="entry name" value="S_TKc"/>
    <property type="match status" value="1"/>
</dbReference>
<evidence type="ECO:0000313" key="12">
    <source>
        <dbReference type="Proteomes" id="UP001182556"/>
    </source>
</evidence>
<keyword evidence="3" id="KW-0808">Transferase</keyword>
<dbReference type="PROSITE" id="PS00107">
    <property type="entry name" value="PROTEIN_KINASE_ATP"/>
    <property type="match status" value="1"/>
</dbReference>
<reference evidence="11" key="1">
    <citation type="submission" date="2023-02" db="EMBL/GenBank/DDBJ databases">
        <title>Identification and recombinant expression of a fungal hydrolase from Papiliotrema laurentii that hydrolyzes apple cutin and clears colloidal polyester polyurethane.</title>
        <authorList>
            <consortium name="DOE Joint Genome Institute"/>
            <person name="Roman V.A."/>
            <person name="Bojanowski C."/>
            <person name="Crable B.R."/>
            <person name="Wagner D.N."/>
            <person name="Hung C.S."/>
            <person name="Nadeau L.J."/>
            <person name="Schratz L."/>
            <person name="Haridas S."/>
            <person name="Pangilinan J."/>
            <person name="Lipzen A."/>
            <person name="Na H."/>
            <person name="Yan M."/>
            <person name="Ng V."/>
            <person name="Grigoriev I.V."/>
            <person name="Spatafora J.W."/>
            <person name="Barlow D."/>
            <person name="Biffinger J."/>
            <person name="Kelley-Loughnane N."/>
            <person name="Varaljay V.A."/>
            <person name="Crookes-Goodson W.J."/>
        </authorList>
    </citation>
    <scope>NUCLEOTIDE SEQUENCE</scope>
    <source>
        <strain evidence="11">5307AH</strain>
    </source>
</reference>
<feature type="region of interest" description="Disordered" evidence="9">
    <location>
        <begin position="1447"/>
        <end position="1487"/>
    </location>
</feature>
<feature type="compositionally biased region" description="Polar residues" evidence="9">
    <location>
        <begin position="69"/>
        <end position="102"/>
    </location>
</feature>
<organism evidence="11 12">
    <name type="scientific">Papiliotrema laurentii</name>
    <name type="common">Cryptococcus laurentii</name>
    <dbReference type="NCBI Taxonomy" id="5418"/>
    <lineage>
        <taxon>Eukaryota</taxon>
        <taxon>Fungi</taxon>
        <taxon>Dikarya</taxon>
        <taxon>Basidiomycota</taxon>
        <taxon>Agaricomycotina</taxon>
        <taxon>Tremellomycetes</taxon>
        <taxon>Tremellales</taxon>
        <taxon>Rhynchogastremaceae</taxon>
        <taxon>Papiliotrema</taxon>
    </lineage>
</organism>
<feature type="region of interest" description="Disordered" evidence="9">
    <location>
        <begin position="1"/>
        <end position="200"/>
    </location>
</feature>
<dbReference type="PANTHER" id="PTHR48016">
    <property type="entry name" value="MAP KINASE KINASE KINASE SSK2-RELATED-RELATED"/>
    <property type="match status" value="1"/>
</dbReference>
<keyword evidence="8" id="KW-0175">Coiled coil</keyword>
<evidence type="ECO:0000256" key="4">
    <source>
        <dbReference type="ARBA" id="ARBA00022741"/>
    </source>
</evidence>
<dbReference type="SUPFAM" id="SSF56112">
    <property type="entry name" value="Protein kinase-like (PK-like)"/>
    <property type="match status" value="1"/>
</dbReference>
<keyword evidence="5" id="KW-0418">Kinase</keyword>
<feature type="coiled-coil region" evidence="8">
    <location>
        <begin position="1038"/>
        <end position="1065"/>
    </location>
</feature>
<comment type="similarity">
    <text evidence="1">Belongs to the protein kinase superfamily. STE Ser/Thr protein kinase family. MAP kinase kinase kinase subfamily.</text>
</comment>
<dbReference type="InterPro" id="IPR011009">
    <property type="entry name" value="Kinase-like_dom_sf"/>
</dbReference>
<dbReference type="GO" id="GO:0005524">
    <property type="term" value="F:ATP binding"/>
    <property type="evidence" value="ECO:0007669"/>
    <property type="project" value="UniProtKB-UniRule"/>
</dbReference>